<keyword evidence="3" id="KW-1185">Reference proteome</keyword>
<dbReference type="EMBL" id="CP099468">
    <property type="protein sequence ID" value="USQ86140.1"/>
    <property type="molecule type" value="Genomic_DNA"/>
</dbReference>
<dbReference type="InterPro" id="IPR036259">
    <property type="entry name" value="MFS_trans_sf"/>
</dbReference>
<dbReference type="RefSeq" id="WP_252551413.1">
    <property type="nucleotide sequence ID" value="NZ_CP099468.1"/>
</dbReference>
<gene>
    <name evidence="2" type="ORF">NFX46_22010</name>
</gene>
<proteinExistence type="predicted"/>
<accession>A0ABY4ZB05</accession>
<feature type="transmembrane region" description="Helical" evidence="1">
    <location>
        <begin position="28"/>
        <end position="52"/>
    </location>
</feature>
<sequence>MSSLGVSPDPRSGDVPPDRRIPSGVDRVITGLSCWWVAAPLLFLTPVIARAMGFPEVREEFGRIFGLAALGSAVVAPAVGFVVALIGRRRRARRRFAIMGAVSSVPVLFFWVFGVLLAECPDGYHC</sequence>
<evidence type="ECO:0000256" key="1">
    <source>
        <dbReference type="SAM" id="Phobius"/>
    </source>
</evidence>
<organism evidence="2 3">
    <name type="scientific">Streptomyces phaeoluteigriseus</name>
    <dbReference type="NCBI Taxonomy" id="114686"/>
    <lineage>
        <taxon>Bacteria</taxon>
        <taxon>Bacillati</taxon>
        <taxon>Actinomycetota</taxon>
        <taxon>Actinomycetes</taxon>
        <taxon>Kitasatosporales</taxon>
        <taxon>Streptomycetaceae</taxon>
        <taxon>Streptomyces</taxon>
        <taxon>Streptomyces aurantiacus group</taxon>
    </lineage>
</organism>
<dbReference type="Proteomes" id="UP001056374">
    <property type="component" value="Chromosome"/>
</dbReference>
<evidence type="ECO:0008006" key="4">
    <source>
        <dbReference type="Google" id="ProtNLM"/>
    </source>
</evidence>
<protein>
    <recommendedName>
        <fullName evidence="4">Major facilitator superfamily (MFS) profile domain-containing protein</fullName>
    </recommendedName>
</protein>
<dbReference type="SUPFAM" id="SSF103473">
    <property type="entry name" value="MFS general substrate transporter"/>
    <property type="match status" value="1"/>
</dbReference>
<keyword evidence="1" id="KW-0472">Membrane</keyword>
<reference evidence="2" key="1">
    <citation type="submission" date="2022-06" db="EMBL/GenBank/DDBJ databases">
        <title>Complete genome sequence of soil microorganisms Streptomyces sp. Qhu-M197 isolated from Alpine meadows habitats on the Tibetan Plateau.</title>
        <authorList>
            <person name="Zhang B."/>
            <person name="Xiang X."/>
            <person name="Fan J."/>
        </authorList>
    </citation>
    <scope>NUCLEOTIDE SEQUENCE</scope>
    <source>
        <strain evidence="2">Qhu-M197</strain>
    </source>
</reference>
<evidence type="ECO:0000313" key="2">
    <source>
        <dbReference type="EMBL" id="USQ86140.1"/>
    </source>
</evidence>
<name>A0ABY4ZB05_9ACTN</name>
<feature type="transmembrane region" description="Helical" evidence="1">
    <location>
        <begin position="64"/>
        <end position="86"/>
    </location>
</feature>
<keyword evidence="1" id="KW-0812">Transmembrane</keyword>
<feature type="transmembrane region" description="Helical" evidence="1">
    <location>
        <begin position="98"/>
        <end position="118"/>
    </location>
</feature>
<keyword evidence="1" id="KW-1133">Transmembrane helix</keyword>
<evidence type="ECO:0000313" key="3">
    <source>
        <dbReference type="Proteomes" id="UP001056374"/>
    </source>
</evidence>